<comment type="caution">
    <text evidence="2">The sequence shown here is derived from an EMBL/GenBank/DDBJ whole genome shotgun (WGS) entry which is preliminary data.</text>
</comment>
<keyword evidence="3" id="KW-1185">Reference proteome</keyword>
<dbReference type="AlphaFoldDB" id="A0A843XJB0"/>
<sequence>MLQVDEPPGGIEGCVVTHWHLRRPLWTIRQWQTVLSAAVVPSPMVQKGGSRRCAKGSYNTAPTLSHTNPLPCVGRSDVLGIVRHAPSPKSRRTDPVQARVLHPPATLLQSDDKGLSASDLAYRRSSGDAASSRSNGFTPGQELFS</sequence>
<dbReference type="EMBL" id="NMUH01008822">
    <property type="protein sequence ID" value="MQM19301.1"/>
    <property type="molecule type" value="Genomic_DNA"/>
</dbReference>
<dbReference type="Proteomes" id="UP000652761">
    <property type="component" value="Unassembled WGS sequence"/>
</dbReference>
<evidence type="ECO:0000313" key="3">
    <source>
        <dbReference type="Proteomes" id="UP000652761"/>
    </source>
</evidence>
<feature type="region of interest" description="Disordered" evidence="1">
    <location>
        <begin position="85"/>
        <end position="145"/>
    </location>
</feature>
<gene>
    <name evidence="2" type="ORF">Taro_052302</name>
</gene>
<organism evidence="2 3">
    <name type="scientific">Colocasia esculenta</name>
    <name type="common">Wild taro</name>
    <name type="synonym">Arum esculentum</name>
    <dbReference type="NCBI Taxonomy" id="4460"/>
    <lineage>
        <taxon>Eukaryota</taxon>
        <taxon>Viridiplantae</taxon>
        <taxon>Streptophyta</taxon>
        <taxon>Embryophyta</taxon>
        <taxon>Tracheophyta</taxon>
        <taxon>Spermatophyta</taxon>
        <taxon>Magnoliopsida</taxon>
        <taxon>Liliopsida</taxon>
        <taxon>Araceae</taxon>
        <taxon>Aroideae</taxon>
        <taxon>Colocasieae</taxon>
        <taxon>Colocasia</taxon>
    </lineage>
</organism>
<reference evidence="2" key="1">
    <citation type="submission" date="2017-07" db="EMBL/GenBank/DDBJ databases">
        <title>Taro Niue Genome Assembly and Annotation.</title>
        <authorList>
            <person name="Atibalentja N."/>
            <person name="Keating K."/>
            <person name="Fields C.J."/>
        </authorList>
    </citation>
    <scope>NUCLEOTIDE SEQUENCE</scope>
    <source>
        <strain evidence="2">Niue_2</strain>
        <tissue evidence="2">Leaf</tissue>
    </source>
</reference>
<name>A0A843XJB0_COLES</name>
<evidence type="ECO:0000313" key="2">
    <source>
        <dbReference type="EMBL" id="MQM19301.1"/>
    </source>
</evidence>
<proteinExistence type="predicted"/>
<protein>
    <submittedName>
        <fullName evidence="2">Uncharacterized protein</fullName>
    </submittedName>
</protein>
<accession>A0A843XJB0</accession>
<evidence type="ECO:0000256" key="1">
    <source>
        <dbReference type="SAM" id="MobiDB-lite"/>
    </source>
</evidence>